<dbReference type="GO" id="GO:0005634">
    <property type="term" value="C:nucleus"/>
    <property type="evidence" value="ECO:0007669"/>
    <property type="project" value="TreeGrafter"/>
</dbReference>
<sequence>MDYLLQPVYFIGNNIMYFYNSMNPANLSGAIDVIVIEQPDGSLLSTPFHVRFGKIAVFNRDEKYVDIQINGEEIDLKMKLNEAGIGHFVREVDEEEEVPDYLATSPMPEISTADKNDTKPDAKRQRAETRMRAEQKRLTSDSSSLSRSPSPRNYKKSTAQDAHLPKVEEITMEERQIEAKKKLPFSSSIFSIRKNRSLPNLKFGVNSEAEEKEQETKKEIKHKRKNTMGGIDVRKLLECAPHQLIHARTMPKVASKRSISPPTLLKLAEAAKLVAKQQNAAQPENVQFELNLDDSSDGPSTSNSSRTSSKEDLSQNDHLQNGDLNQNKDSIADGAVSDSEIDRHRNNDAVNEGTEWKWGELPEEKPTEENKPKPEEKPARWSRWWNWSRRSPKNELENQGVYLDDLLNDPIQREKYFGKSVGSTISNVDSGNGISLGASPSSPSALSVDSLNEVDDSTPTREDVVKALGKAEAVEHELLAGTDEHAKTPSTEIGAAFSEGGTNVCVSEKERKASGQSRTSDFGNPLSDDEIHVDIPHPCPVKKTKFLKSLRLDNDQLKSLGLQYGCNEARFSITTKFQGTAWCACHIYLWKWSEKIVISDIDGTITISDVLGHVIPAIGGQWAQPGVAELYTHIKNNGYRMIYLSSRAIGQSHYTKGYLRRIAQGSTTLPDGPVLLSPTSVLLAFRKEVIERKPEEFKIACLSDIKALFPVKQPFYAGFGNRETDVKSYTAVGIPPSRINIIDPSGKVRRADKIGFMSSYEEMANMTVDYLFPPLKMKRRASTPRSAEDTDTEGSRKLEKMKPEWTKPDKFSNYTHWRTSPAEFDTVDDELAEYEKQRKEMSEKNKKEEKAKKKKKFI</sequence>
<feature type="compositionally biased region" description="Basic and acidic residues" evidence="3">
    <location>
        <begin position="793"/>
        <end position="810"/>
    </location>
</feature>
<dbReference type="InterPro" id="IPR026058">
    <property type="entry name" value="LIPIN"/>
</dbReference>
<evidence type="ECO:0000313" key="6">
    <source>
        <dbReference type="WBParaSite" id="ACRNAN_scaffold8879.g20948.t1"/>
    </source>
</evidence>
<evidence type="ECO:0000256" key="1">
    <source>
        <dbReference type="ARBA" id="ARBA00001180"/>
    </source>
</evidence>
<feature type="compositionally biased region" description="Low complexity" evidence="3">
    <location>
        <begin position="297"/>
        <end position="307"/>
    </location>
</feature>
<dbReference type="Pfam" id="PF04571">
    <property type="entry name" value="Lipin_N"/>
    <property type="match status" value="1"/>
</dbReference>
<feature type="region of interest" description="Disordered" evidence="3">
    <location>
        <begin position="779"/>
        <end position="812"/>
    </location>
</feature>
<feature type="region of interest" description="Disordered" evidence="3">
    <location>
        <begin position="96"/>
        <end position="167"/>
    </location>
</feature>
<dbReference type="SMART" id="SM00775">
    <property type="entry name" value="LNS2"/>
    <property type="match status" value="1"/>
</dbReference>
<dbReference type="AlphaFoldDB" id="A0A914EKS7"/>
<feature type="domain" description="LNS2/PITP" evidence="4">
    <location>
        <begin position="596"/>
        <end position="751"/>
    </location>
</feature>
<dbReference type="InterPro" id="IPR013209">
    <property type="entry name" value="LNS2"/>
</dbReference>
<feature type="compositionally biased region" description="Low complexity" evidence="3">
    <location>
        <begin position="140"/>
        <end position="152"/>
    </location>
</feature>
<dbReference type="SUPFAM" id="SSF56784">
    <property type="entry name" value="HAD-like"/>
    <property type="match status" value="1"/>
</dbReference>
<dbReference type="GO" id="GO:0009062">
    <property type="term" value="P:fatty acid catabolic process"/>
    <property type="evidence" value="ECO:0007669"/>
    <property type="project" value="TreeGrafter"/>
</dbReference>
<feature type="region of interest" description="Disordered" evidence="3">
    <location>
        <begin position="434"/>
        <end position="460"/>
    </location>
</feature>
<dbReference type="InterPro" id="IPR007651">
    <property type="entry name" value="Lipin_N"/>
</dbReference>
<protein>
    <submittedName>
        <fullName evidence="6">LNS2/PITP domain-containing protein</fullName>
    </submittedName>
</protein>
<keyword evidence="5" id="KW-1185">Reference proteome</keyword>
<dbReference type="InterPro" id="IPR031315">
    <property type="entry name" value="LNS2/PITP"/>
</dbReference>
<dbReference type="InterPro" id="IPR036412">
    <property type="entry name" value="HAD-like_sf"/>
</dbReference>
<dbReference type="PANTHER" id="PTHR12181">
    <property type="entry name" value="LIPIN"/>
    <property type="match status" value="1"/>
</dbReference>
<dbReference type="GO" id="GO:0008195">
    <property type="term" value="F:phosphatidate phosphatase activity"/>
    <property type="evidence" value="ECO:0007669"/>
    <property type="project" value="UniProtKB-EC"/>
</dbReference>
<feature type="region of interest" description="Disordered" evidence="3">
    <location>
        <begin position="835"/>
        <end position="858"/>
    </location>
</feature>
<dbReference type="WBParaSite" id="ACRNAN_scaffold8879.g20948.t1">
    <property type="protein sequence ID" value="ACRNAN_scaffold8879.g20948.t1"/>
    <property type="gene ID" value="ACRNAN_scaffold8879.g20948"/>
</dbReference>
<dbReference type="PANTHER" id="PTHR12181:SF12">
    <property type="entry name" value="PHOSPHATIDATE PHOSPHATASE"/>
    <property type="match status" value="1"/>
</dbReference>
<dbReference type="Proteomes" id="UP000887540">
    <property type="component" value="Unplaced"/>
</dbReference>
<dbReference type="GO" id="GO:0019432">
    <property type="term" value="P:triglyceride biosynthetic process"/>
    <property type="evidence" value="ECO:0007669"/>
    <property type="project" value="TreeGrafter"/>
</dbReference>
<evidence type="ECO:0000259" key="4">
    <source>
        <dbReference type="SMART" id="SM00775"/>
    </source>
</evidence>
<name>A0A914EKS7_9BILA</name>
<evidence type="ECO:0000313" key="5">
    <source>
        <dbReference type="Proteomes" id="UP000887540"/>
    </source>
</evidence>
<feature type="compositionally biased region" description="Basic and acidic residues" evidence="3">
    <location>
        <begin position="112"/>
        <end position="139"/>
    </location>
</feature>
<feature type="compositionally biased region" description="Polar residues" evidence="3">
    <location>
        <begin position="316"/>
        <end position="329"/>
    </location>
</feature>
<feature type="compositionally biased region" description="Low complexity" evidence="3">
    <location>
        <begin position="434"/>
        <end position="447"/>
    </location>
</feature>
<dbReference type="GO" id="GO:0032869">
    <property type="term" value="P:cellular response to insulin stimulus"/>
    <property type="evidence" value="ECO:0007669"/>
    <property type="project" value="TreeGrafter"/>
</dbReference>
<feature type="compositionally biased region" description="Basic and acidic residues" evidence="3">
    <location>
        <begin position="835"/>
        <end position="851"/>
    </location>
</feature>
<comment type="catalytic activity">
    <reaction evidence="1">
        <text>a 1,2-diacyl-sn-glycero-3-phosphate + H2O = a 1,2-diacyl-sn-glycerol + phosphate</text>
        <dbReference type="Rhea" id="RHEA:27429"/>
        <dbReference type="ChEBI" id="CHEBI:15377"/>
        <dbReference type="ChEBI" id="CHEBI:17815"/>
        <dbReference type="ChEBI" id="CHEBI:43474"/>
        <dbReference type="ChEBI" id="CHEBI:58608"/>
        <dbReference type="EC" id="3.1.3.4"/>
    </reaction>
    <physiologicalReaction direction="left-to-right" evidence="1">
        <dbReference type="Rhea" id="RHEA:27430"/>
    </physiologicalReaction>
</comment>
<proteinExistence type="inferred from homology"/>
<accession>A0A914EKS7</accession>
<comment type="similarity">
    <text evidence="2">Belongs to the lipin family.</text>
</comment>
<dbReference type="GO" id="GO:0003713">
    <property type="term" value="F:transcription coactivator activity"/>
    <property type="evidence" value="ECO:0007669"/>
    <property type="project" value="TreeGrafter"/>
</dbReference>
<dbReference type="Pfam" id="PF08235">
    <property type="entry name" value="LNS2"/>
    <property type="match status" value="1"/>
</dbReference>
<dbReference type="GO" id="GO:0045944">
    <property type="term" value="P:positive regulation of transcription by RNA polymerase II"/>
    <property type="evidence" value="ECO:0007669"/>
    <property type="project" value="TreeGrafter"/>
</dbReference>
<evidence type="ECO:0000256" key="3">
    <source>
        <dbReference type="SAM" id="MobiDB-lite"/>
    </source>
</evidence>
<evidence type="ECO:0000256" key="2">
    <source>
        <dbReference type="ARBA" id="ARBA00005476"/>
    </source>
</evidence>
<organism evidence="5 6">
    <name type="scientific">Acrobeloides nanus</name>
    <dbReference type="NCBI Taxonomy" id="290746"/>
    <lineage>
        <taxon>Eukaryota</taxon>
        <taxon>Metazoa</taxon>
        <taxon>Ecdysozoa</taxon>
        <taxon>Nematoda</taxon>
        <taxon>Chromadorea</taxon>
        <taxon>Rhabditida</taxon>
        <taxon>Tylenchina</taxon>
        <taxon>Cephalobomorpha</taxon>
        <taxon>Cephaloboidea</taxon>
        <taxon>Cephalobidae</taxon>
        <taxon>Acrobeloides</taxon>
    </lineage>
</organism>
<feature type="compositionally biased region" description="Basic and acidic residues" evidence="3">
    <location>
        <begin position="354"/>
        <end position="379"/>
    </location>
</feature>
<feature type="region of interest" description="Disordered" evidence="3">
    <location>
        <begin position="290"/>
        <end position="379"/>
    </location>
</feature>
<reference evidence="6" key="1">
    <citation type="submission" date="2022-11" db="UniProtKB">
        <authorList>
            <consortium name="WormBaseParasite"/>
        </authorList>
    </citation>
    <scope>IDENTIFICATION</scope>
</reference>